<organism evidence="13 14">
    <name type="scientific">Luteimonas salinisoli</name>
    <dbReference type="NCBI Taxonomy" id="2752307"/>
    <lineage>
        <taxon>Bacteria</taxon>
        <taxon>Pseudomonadati</taxon>
        <taxon>Pseudomonadota</taxon>
        <taxon>Gammaproteobacteria</taxon>
        <taxon>Lysobacterales</taxon>
        <taxon>Lysobacteraceae</taxon>
        <taxon>Luteimonas</taxon>
    </lineage>
</organism>
<dbReference type="PANTHER" id="PTHR42885:SF2">
    <property type="entry name" value="HISTIDINOL-PHOSPHATE AMINOTRANSFERASE"/>
    <property type="match status" value="1"/>
</dbReference>
<dbReference type="InterPro" id="IPR015422">
    <property type="entry name" value="PyrdxlP-dep_Trfase_small"/>
</dbReference>
<dbReference type="EMBL" id="JACCKA010000059">
    <property type="protein sequence ID" value="NZA26638.1"/>
    <property type="molecule type" value="Genomic_DNA"/>
</dbReference>
<dbReference type="CDD" id="cd00609">
    <property type="entry name" value="AAT_like"/>
    <property type="match status" value="1"/>
</dbReference>
<dbReference type="HAMAP" id="MF_01023">
    <property type="entry name" value="HisC_aminotrans_2"/>
    <property type="match status" value="1"/>
</dbReference>
<comment type="subunit">
    <text evidence="4 11">Homodimer.</text>
</comment>
<evidence type="ECO:0000256" key="2">
    <source>
        <dbReference type="ARBA" id="ARBA00005011"/>
    </source>
</evidence>
<dbReference type="InterPro" id="IPR015421">
    <property type="entry name" value="PyrdxlP-dep_Trfase_major"/>
</dbReference>
<feature type="modified residue" description="N6-(pyridoxal phosphate)lysine" evidence="11">
    <location>
        <position position="216"/>
    </location>
</feature>
<dbReference type="GO" id="GO:0030170">
    <property type="term" value="F:pyridoxal phosphate binding"/>
    <property type="evidence" value="ECO:0007669"/>
    <property type="project" value="InterPro"/>
</dbReference>
<reference evidence="13 14" key="1">
    <citation type="submission" date="2020-07" db="EMBL/GenBank/DDBJ databases">
        <title>Luteimonas sp. SJ-92.</title>
        <authorList>
            <person name="Huang X.-X."/>
            <person name="Xu L."/>
            <person name="Sun J.-Q."/>
        </authorList>
    </citation>
    <scope>NUCLEOTIDE SEQUENCE [LARGE SCALE GENOMIC DNA]</scope>
    <source>
        <strain evidence="13 14">SJ-92</strain>
    </source>
</reference>
<keyword evidence="6 11" id="KW-0028">Amino-acid biosynthesis</keyword>
<evidence type="ECO:0000256" key="3">
    <source>
        <dbReference type="ARBA" id="ARBA00007970"/>
    </source>
</evidence>
<sequence length="372" mass="38845">MSTVLDLVRPDLRGFAGYGSARSERLQGSVWLNANESAWGNPADPGDGCRRYPEPQPPELIRALAQLYDCAPERLLVGRGSDEAIDLLVRALCVPGRDAVLATPPVFGMYAVCARLQAAPLIEVPLCEDGAGFDIDPDAIAAAALEGGARIVFLCSPSNPTGGAISPERVAALARRLAGRALLVVDEAYGEYSEVPSAIGLLEAFPNVAVLRTLSKAHALAGARIGVLLADPALVAVLRRCQAPYPVPAPCAPLALEGLAPAALEATAGRVAVVRRERRRMAAALAALPGVRRAYPSQGNFLLVRFEDADAAFRALLDAGVVVRDQRAAPGLADALRITIGSPDQNDAVLAALRPQRAAATAEIAPAVETRA</sequence>
<feature type="domain" description="Aminotransferase class I/classII large" evidence="12">
    <location>
        <begin position="43"/>
        <end position="353"/>
    </location>
</feature>
<evidence type="ECO:0000256" key="1">
    <source>
        <dbReference type="ARBA" id="ARBA00001933"/>
    </source>
</evidence>
<dbReference type="Pfam" id="PF00155">
    <property type="entry name" value="Aminotran_1_2"/>
    <property type="match status" value="1"/>
</dbReference>
<evidence type="ECO:0000256" key="11">
    <source>
        <dbReference type="HAMAP-Rule" id="MF_01023"/>
    </source>
</evidence>
<comment type="cofactor">
    <cofactor evidence="1 11">
        <name>pyridoxal 5'-phosphate</name>
        <dbReference type="ChEBI" id="CHEBI:597326"/>
    </cofactor>
</comment>
<comment type="catalytic activity">
    <reaction evidence="10 11">
        <text>L-histidinol phosphate + 2-oxoglutarate = 3-(imidazol-4-yl)-2-oxopropyl phosphate + L-glutamate</text>
        <dbReference type="Rhea" id="RHEA:23744"/>
        <dbReference type="ChEBI" id="CHEBI:16810"/>
        <dbReference type="ChEBI" id="CHEBI:29985"/>
        <dbReference type="ChEBI" id="CHEBI:57766"/>
        <dbReference type="ChEBI" id="CHEBI:57980"/>
        <dbReference type="EC" id="2.6.1.9"/>
    </reaction>
</comment>
<dbReference type="InterPro" id="IPR004839">
    <property type="entry name" value="Aminotransferase_I/II_large"/>
</dbReference>
<dbReference type="SUPFAM" id="SSF53383">
    <property type="entry name" value="PLP-dependent transferases"/>
    <property type="match status" value="1"/>
</dbReference>
<evidence type="ECO:0000256" key="8">
    <source>
        <dbReference type="ARBA" id="ARBA00022898"/>
    </source>
</evidence>
<evidence type="ECO:0000313" key="14">
    <source>
        <dbReference type="Proteomes" id="UP000578091"/>
    </source>
</evidence>
<dbReference type="PANTHER" id="PTHR42885">
    <property type="entry name" value="HISTIDINOL-PHOSPHATE AMINOTRANSFERASE-RELATED"/>
    <property type="match status" value="1"/>
</dbReference>
<keyword evidence="9 11" id="KW-0368">Histidine biosynthesis</keyword>
<accession>A0A853JDK9</accession>
<dbReference type="InterPro" id="IPR015424">
    <property type="entry name" value="PyrdxlP-dep_Trfase"/>
</dbReference>
<name>A0A853JDK9_9GAMM</name>
<evidence type="ECO:0000313" key="13">
    <source>
        <dbReference type="EMBL" id="NZA26638.1"/>
    </source>
</evidence>
<dbReference type="Gene3D" id="3.40.640.10">
    <property type="entry name" value="Type I PLP-dependent aspartate aminotransferase-like (Major domain)"/>
    <property type="match status" value="1"/>
</dbReference>
<dbReference type="GO" id="GO:0000105">
    <property type="term" value="P:L-histidine biosynthetic process"/>
    <property type="evidence" value="ECO:0007669"/>
    <property type="project" value="UniProtKB-UniRule"/>
</dbReference>
<keyword evidence="14" id="KW-1185">Reference proteome</keyword>
<proteinExistence type="inferred from homology"/>
<evidence type="ECO:0000256" key="5">
    <source>
        <dbReference type="ARBA" id="ARBA00022576"/>
    </source>
</evidence>
<evidence type="ECO:0000256" key="6">
    <source>
        <dbReference type="ARBA" id="ARBA00022605"/>
    </source>
</evidence>
<keyword evidence="5 11" id="KW-0032">Aminotransferase</keyword>
<evidence type="ECO:0000256" key="10">
    <source>
        <dbReference type="ARBA" id="ARBA00047481"/>
    </source>
</evidence>
<gene>
    <name evidence="11" type="primary">hisC</name>
    <name evidence="13" type="ORF">H0E84_09595</name>
</gene>
<comment type="caution">
    <text evidence="13">The sequence shown here is derived from an EMBL/GenBank/DDBJ whole genome shotgun (WGS) entry which is preliminary data.</text>
</comment>
<evidence type="ECO:0000256" key="4">
    <source>
        <dbReference type="ARBA" id="ARBA00011738"/>
    </source>
</evidence>
<dbReference type="NCBIfam" id="TIGR01141">
    <property type="entry name" value="hisC"/>
    <property type="match status" value="1"/>
</dbReference>
<evidence type="ECO:0000259" key="12">
    <source>
        <dbReference type="Pfam" id="PF00155"/>
    </source>
</evidence>
<dbReference type="UniPathway" id="UPA00031">
    <property type="reaction ID" value="UER00012"/>
</dbReference>
<dbReference type="InterPro" id="IPR005861">
    <property type="entry name" value="HisP_aminotrans"/>
</dbReference>
<dbReference type="Gene3D" id="3.90.1150.10">
    <property type="entry name" value="Aspartate Aminotransferase, domain 1"/>
    <property type="match status" value="1"/>
</dbReference>
<keyword evidence="7 11" id="KW-0808">Transferase</keyword>
<comment type="similarity">
    <text evidence="3 11">Belongs to the class-II pyridoxal-phosphate-dependent aminotransferase family. Histidinol-phosphate aminotransferase subfamily.</text>
</comment>
<evidence type="ECO:0000256" key="9">
    <source>
        <dbReference type="ARBA" id="ARBA00023102"/>
    </source>
</evidence>
<protein>
    <recommendedName>
        <fullName evidence="11">Histidinol-phosphate aminotransferase</fullName>
        <ecNumber evidence="11">2.6.1.9</ecNumber>
    </recommendedName>
    <alternativeName>
        <fullName evidence="11">Imidazole acetol-phosphate transaminase</fullName>
    </alternativeName>
</protein>
<comment type="pathway">
    <text evidence="2 11">Amino-acid biosynthesis; L-histidine biosynthesis; L-histidine from 5-phospho-alpha-D-ribose 1-diphosphate: step 7/9.</text>
</comment>
<keyword evidence="8 11" id="KW-0663">Pyridoxal phosphate</keyword>
<evidence type="ECO:0000256" key="7">
    <source>
        <dbReference type="ARBA" id="ARBA00022679"/>
    </source>
</evidence>
<dbReference type="EC" id="2.6.1.9" evidence="11"/>
<dbReference type="RefSeq" id="WP_180678427.1">
    <property type="nucleotide sequence ID" value="NZ_JACCKA010000059.1"/>
</dbReference>
<dbReference type="GO" id="GO:0004400">
    <property type="term" value="F:histidinol-phosphate transaminase activity"/>
    <property type="evidence" value="ECO:0007669"/>
    <property type="project" value="UniProtKB-UniRule"/>
</dbReference>
<dbReference type="Proteomes" id="UP000578091">
    <property type="component" value="Unassembled WGS sequence"/>
</dbReference>
<dbReference type="AlphaFoldDB" id="A0A853JDK9"/>